<comment type="caution">
    <text evidence="1">The sequence shown here is derived from an EMBL/GenBank/DDBJ whole genome shotgun (WGS) entry which is preliminary data.</text>
</comment>
<proteinExistence type="predicted"/>
<evidence type="ECO:0000313" key="1">
    <source>
        <dbReference type="EMBL" id="ODN68509.1"/>
    </source>
</evidence>
<name>A0A1E3GWQ3_9HYPH</name>
<protein>
    <submittedName>
        <fullName evidence="1">Uncharacterized protein</fullName>
    </submittedName>
</protein>
<dbReference type="AlphaFoldDB" id="A0A1E3GWQ3"/>
<keyword evidence="2" id="KW-1185">Reference proteome</keyword>
<gene>
    <name evidence="1" type="ORF">A6302_04198</name>
</gene>
<sequence>MGPASMTGTKTMATKRAHSISRGLSDILGIFSAAVSAAGDVERHRKPNSSAMRRLGIRADAFDRTSL</sequence>
<dbReference type="EMBL" id="MCRJ01000168">
    <property type="protein sequence ID" value="ODN68509.1"/>
    <property type="molecule type" value="Genomic_DNA"/>
</dbReference>
<accession>A0A1E3GWQ3</accession>
<evidence type="ECO:0000313" key="2">
    <source>
        <dbReference type="Proteomes" id="UP000094622"/>
    </source>
</evidence>
<dbReference type="Proteomes" id="UP000094622">
    <property type="component" value="Unassembled WGS sequence"/>
</dbReference>
<reference evidence="1 2" key="1">
    <citation type="submission" date="2016-07" db="EMBL/GenBank/DDBJ databases">
        <title>Draft Genome Sequence of Methylobrevis pamukkalensis PK2.</title>
        <authorList>
            <person name="Vasilenko O.V."/>
            <person name="Doronina N.V."/>
            <person name="Shmareva M.N."/>
            <person name="Tarlachkov S.V."/>
            <person name="Mustakhimov I."/>
            <person name="Trotsenko Y.A."/>
        </authorList>
    </citation>
    <scope>NUCLEOTIDE SEQUENCE [LARGE SCALE GENOMIC DNA]</scope>
    <source>
        <strain evidence="1 2">PK2</strain>
    </source>
</reference>
<organism evidence="1 2">
    <name type="scientific">Methylobrevis pamukkalensis</name>
    <dbReference type="NCBI Taxonomy" id="1439726"/>
    <lineage>
        <taxon>Bacteria</taxon>
        <taxon>Pseudomonadati</taxon>
        <taxon>Pseudomonadota</taxon>
        <taxon>Alphaproteobacteria</taxon>
        <taxon>Hyphomicrobiales</taxon>
        <taxon>Pleomorphomonadaceae</taxon>
        <taxon>Methylobrevis</taxon>
    </lineage>
</organism>